<name>A0A6P8IBM7_ACTTE</name>
<dbReference type="GeneID" id="116300108"/>
<reference evidence="3" key="1">
    <citation type="submission" date="2025-08" db="UniProtKB">
        <authorList>
            <consortium name="RefSeq"/>
        </authorList>
    </citation>
    <scope>IDENTIFICATION</scope>
    <source>
        <tissue evidence="3">Tentacle</tissue>
    </source>
</reference>
<dbReference type="RefSeq" id="XP_031564741.1">
    <property type="nucleotide sequence ID" value="XM_031708881.1"/>
</dbReference>
<feature type="transmembrane region" description="Helical" evidence="1">
    <location>
        <begin position="125"/>
        <end position="143"/>
    </location>
</feature>
<sequence>MFSAAREGHLPSFMAMIHRTQRTPISAMLFRMATNMEVLSLLFISQGVLFPTIFACMLLIPDKSTIQSLISLYSTAVTVVGLLWTRYKRPELPRPFKLPIFIPVLFLLISLYLTISPFIKKPLESFISPFLVLTGIPMYLFFIRFKCTPKVVSAFF</sequence>
<evidence type="ECO:0000313" key="2">
    <source>
        <dbReference type="Proteomes" id="UP000515163"/>
    </source>
</evidence>
<keyword evidence="2" id="KW-1185">Reference proteome</keyword>
<organism evidence="2 3">
    <name type="scientific">Actinia tenebrosa</name>
    <name type="common">Australian red waratah sea anemone</name>
    <dbReference type="NCBI Taxonomy" id="6105"/>
    <lineage>
        <taxon>Eukaryota</taxon>
        <taxon>Metazoa</taxon>
        <taxon>Cnidaria</taxon>
        <taxon>Anthozoa</taxon>
        <taxon>Hexacorallia</taxon>
        <taxon>Actiniaria</taxon>
        <taxon>Actiniidae</taxon>
        <taxon>Actinia</taxon>
    </lineage>
</organism>
<dbReference type="PANTHER" id="PTHR11785:SF512">
    <property type="entry name" value="SOBREMESA, ISOFORM B"/>
    <property type="match status" value="1"/>
</dbReference>
<feature type="transmembrane region" description="Helical" evidence="1">
    <location>
        <begin position="38"/>
        <end position="60"/>
    </location>
</feature>
<dbReference type="KEGG" id="aten:116300108"/>
<dbReference type="PANTHER" id="PTHR11785">
    <property type="entry name" value="AMINO ACID TRANSPORTER"/>
    <property type="match status" value="1"/>
</dbReference>
<dbReference type="OrthoDB" id="5982228at2759"/>
<dbReference type="Proteomes" id="UP000515163">
    <property type="component" value="Unplaced"/>
</dbReference>
<proteinExistence type="predicted"/>
<dbReference type="GO" id="GO:0015179">
    <property type="term" value="F:L-amino acid transmembrane transporter activity"/>
    <property type="evidence" value="ECO:0007669"/>
    <property type="project" value="TreeGrafter"/>
</dbReference>
<accession>A0A6P8IBM7</accession>
<keyword evidence="1" id="KW-0812">Transmembrane</keyword>
<dbReference type="Gene3D" id="1.20.1740.10">
    <property type="entry name" value="Amino acid/polyamine transporter I"/>
    <property type="match status" value="1"/>
</dbReference>
<feature type="transmembrane region" description="Helical" evidence="1">
    <location>
        <begin position="96"/>
        <end position="119"/>
    </location>
</feature>
<keyword evidence="1" id="KW-1133">Transmembrane helix</keyword>
<dbReference type="InParanoid" id="A0A6P8IBM7"/>
<dbReference type="InterPro" id="IPR050598">
    <property type="entry name" value="AminoAcid_Transporter"/>
</dbReference>
<evidence type="ECO:0000256" key="1">
    <source>
        <dbReference type="SAM" id="Phobius"/>
    </source>
</evidence>
<keyword evidence="1" id="KW-0472">Membrane</keyword>
<protein>
    <submittedName>
        <fullName evidence="3">Large neutral amino acids transporter small subunit 1-like</fullName>
    </submittedName>
</protein>
<gene>
    <name evidence="3" type="primary">LOC116300108</name>
</gene>
<feature type="transmembrane region" description="Helical" evidence="1">
    <location>
        <begin position="66"/>
        <end position="84"/>
    </location>
</feature>
<dbReference type="AlphaFoldDB" id="A0A6P8IBM7"/>
<evidence type="ECO:0000313" key="3">
    <source>
        <dbReference type="RefSeq" id="XP_031564741.1"/>
    </source>
</evidence>